<evidence type="ECO:0000256" key="6">
    <source>
        <dbReference type="ARBA" id="ARBA00022722"/>
    </source>
</evidence>
<evidence type="ECO:0000256" key="5">
    <source>
        <dbReference type="ARBA" id="ARBA00022705"/>
    </source>
</evidence>
<evidence type="ECO:0000256" key="8">
    <source>
        <dbReference type="ARBA" id="ARBA00022741"/>
    </source>
</evidence>
<feature type="binding site" evidence="14">
    <location>
        <position position="51"/>
    </location>
    <ligand>
        <name>a divalent metal cation</name>
        <dbReference type="ChEBI" id="CHEBI:60240"/>
    </ligand>
</feature>
<feature type="active site" description="For DNA cleavage activity" evidence="13">
    <location>
        <position position="91"/>
    </location>
</feature>
<evidence type="ECO:0000256" key="13">
    <source>
        <dbReference type="PIRSR" id="PIRSR601191-1"/>
    </source>
</evidence>
<evidence type="ECO:0000256" key="12">
    <source>
        <dbReference type="ARBA" id="ARBA00023125"/>
    </source>
</evidence>
<dbReference type="EMBL" id="MT309884">
    <property type="protein sequence ID" value="QJB18682.1"/>
    <property type="molecule type" value="Genomic_DNA"/>
</dbReference>
<comment type="cofactor">
    <cofactor evidence="14">
        <name>Mg(2+)</name>
        <dbReference type="ChEBI" id="CHEBI:18420"/>
    </cofactor>
    <cofactor evidence="14">
        <name>Mn(2+)</name>
        <dbReference type="ChEBI" id="CHEBI:29035"/>
    </cofactor>
    <text evidence="14">Divalent metal cations, possibly Mg(2+) or Mn(2+).</text>
</comment>
<accession>A0A858NG13</accession>
<keyword evidence="3" id="KW-0808">Transferase</keyword>
<feature type="binding site" evidence="14">
    <location>
        <position position="43"/>
    </location>
    <ligand>
        <name>a divalent metal cation</name>
        <dbReference type="ChEBI" id="CHEBI:60240"/>
    </ligand>
</feature>
<keyword evidence="11" id="KW-0190">Covalent protein-DNA linkage</keyword>
<keyword evidence="5" id="KW-0235">DNA replication</keyword>
<protein>
    <submittedName>
        <fullName evidence="16">Replication-associated protein</fullName>
    </submittedName>
</protein>
<evidence type="ECO:0000256" key="4">
    <source>
        <dbReference type="ARBA" id="ARBA00022695"/>
    </source>
</evidence>
<evidence type="ECO:0000256" key="10">
    <source>
        <dbReference type="ARBA" id="ARBA00022801"/>
    </source>
</evidence>
<evidence type="ECO:0000256" key="3">
    <source>
        <dbReference type="ARBA" id="ARBA00022679"/>
    </source>
</evidence>
<reference evidence="16" key="1">
    <citation type="submission" date="2020-04" db="EMBL/GenBank/DDBJ databases">
        <title>Genomes of microviruses in a sewage oxidation pond.</title>
        <authorList>
            <person name="Schreck J."/>
            <person name="Kraberger S."/>
            <person name="Scotch M."/>
            <person name="Halden R.U."/>
            <person name="Varsani A."/>
        </authorList>
    </citation>
    <scope>NUCLEOTIDE SEQUENCE</scope>
    <source>
        <strain evidence="16">6433_275</strain>
    </source>
</reference>
<evidence type="ECO:0000256" key="9">
    <source>
        <dbReference type="ARBA" id="ARBA00022759"/>
    </source>
</evidence>
<feature type="binding site" evidence="14">
    <location>
        <position position="53"/>
    </location>
    <ligand>
        <name>a divalent metal cation</name>
        <dbReference type="ChEBI" id="CHEBI:60240"/>
    </ligand>
</feature>
<dbReference type="PRINTS" id="PR00228">
    <property type="entry name" value="GEMCOATCLVL1"/>
</dbReference>
<evidence type="ECO:0000256" key="11">
    <source>
        <dbReference type="ARBA" id="ARBA00023124"/>
    </source>
</evidence>
<dbReference type="GO" id="GO:0004519">
    <property type="term" value="F:endonuclease activity"/>
    <property type="evidence" value="ECO:0007669"/>
    <property type="project" value="UniProtKB-KW"/>
</dbReference>
<keyword evidence="10" id="KW-0378">Hydrolase</keyword>
<proteinExistence type="predicted"/>
<dbReference type="Gene3D" id="3.40.1310.20">
    <property type="match status" value="1"/>
</dbReference>
<keyword evidence="6" id="KW-0540">Nuclease</keyword>
<keyword evidence="9" id="KW-0255">Endonuclease</keyword>
<evidence type="ECO:0000256" key="7">
    <source>
        <dbReference type="ARBA" id="ARBA00022723"/>
    </source>
</evidence>
<dbReference type="Pfam" id="PF00799">
    <property type="entry name" value="Gemini_AL1"/>
    <property type="match status" value="1"/>
</dbReference>
<dbReference type="InterPro" id="IPR001191">
    <property type="entry name" value="Gemini_AL1_REP"/>
</dbReference>
<evidence type="ECO:0000256" key="2">
    <source>
        <dbReference type="ARBA" id="ARBA00022562"/>
    </source>
</evidence>
<organism evidence="16">
    <name type="scientific">Genomoviridae sp</name>
    <dbReference type="NCBI Taxonomy" id="2202565"/>
    <lineage>
        <taxon>Viruses</taxon>
        <taxon>Monodnaviria</taxon>
        <taxon>Shotokuvirae</taxon>
        <taxon>Cressdnaviricota</taxon>
        <taxon>Repensiviricetes</taxon>
        <taxon>Geplafuvirales</taxon>
        <taxon>Genomoviridae</taxon>
    </lineage>
</organism>
<keyword evidence="7 14" id="KW-0479">Metal-binding</keyword>
<comment type="subcellular location">
    <subcellularLocation>
        <location evidence="1">Host nucleus</location>
    </subcellularLocation>
</comment>
<dbReference type="GO" id="GO:0000166">
    <property type="term" value="F:nucleotide binding"/>
    <property type="evidence" value="ECO:0007669"/>
    <property type="project" value="UniProtKB-KW"/>
</dbReference>
<evidence type="ECO:0000313" key="16">
    <source>
        <dbReference type="EMBL" id="QJB18682.1"/>
    </source>
</evidence>
<keyword evidence="8" id="KW-0547">Nucleotide-binding</keyword>
<dbReference type="PROSITE" id="PS52020">
    <property type="entry name" value="CRESS_DNA_REP"/>
    <property type="match status" value="1"/>
</dbReference>
<dbReference type="PRINTS" id="PR00227">
    <property type="entry name" value="GEMCOATAL1"/>
</dbReference>
<dbReference type="GO" id="GO:0005198">
    <property type="term" value="F:structural molecule activity"/>
    <property type="evidence" value="ECO:0007669"/>
    <property type="project" value="InterPro"/>
</dbReference>
<dbReference type="GO" id="GO:0016779">
    <property type="term" value="F:nucleotidyltransferase activity"/>
    <property type="evidence" value="ECO:0007669"/>
    <property type="project" value="UniProtKB-KW"/>
</dbReference>
<keyword evidence="2" id="KW-1048">Host nucleus</keyword>
<evidence type="ECO:0000259" key="15">
    <source>
        <dbReference type="PROSITE" id="PS52020"/>
    </source>
</evidence>
<feature type="domain" description="CRESS-DNA virus Rep endonuclease" evidence="15">
    <location>
        <begin position="4"/>
        <end position="108"/>
    </location>
</feature>
<dbReference type="SUPFAM" id="SSF55464">
    <property type="entry name" value="Origin of replication-binding domain, RBD-like"/>
    <property type="match status" value="1"/>
</dbReference>
<dbReference type="GO" id="GO:0016787">
    <property type="term" value="F:hydrolase activity"/>
    <property type="evidence" value="ECO:0007669"/>
    <property type="project" value="UniProtKB-KW"/>
</dbReference>
<keyword evidence="12" id="KW-0238">DNA-binding</keyword>
<name>A0A858NG13_9VIRU</name>
<dbReference type="InterPro" id="IPR049912">
    <property type="entry name" value="CRESS_DNA_REP"/>
</dbReference>
<evidence type="ECO:0000256" key="14">
    <source>
        <dbReference type="PIRSR" id="PIRSR601191-2"/>
    </source>
</evidence>
<evidence type="ECO:0000256" key="1">
    <source>
        <dbReference type="ARBA" id="ARBA00004147"/>
    </source>
</evidence>
<sequence>MNFAFDGRDVFLTYPQSGELSRERVRDFLLVDLGVRRFLVACEPHDDGSPHIHAYASWDTRKRFADTSIFDVDGHHPNIQKPRSAKAVAEYCTKYDTEALRNFELAELESGRGNTGWRDLLRDCPDASTFLARVEEHYPRDLCLSLGRLLEFCEWRFGSNRPEYSGRVRGEFVEPDELREWVRVSLEVGGERPLSLLLCGASRLGKTEWARSLGPHMYLCGQFNLDDWDSSVEYIVLDDFNIKFFPQWKSFFGSQKRFVLTDKYRKKRTVEWGKPCIWLCNRDADPRGSLSGVELEWLRANTVIVDIYNPLFERSPSA</sequence>
<dbReference type="GO" id="GO:0006260">
    <property type="term" value="P:DNA replication"/>
    <property type="evidence" value="ECO:0007669"/>
    <property type="project" value="UniProtKB-KW"/>
</dbReference>
<dbReference type="GO" id="GO:0046872">
    <property type="term" value="F:metal ion binding"/>
    <property type="evidence" value="ECO:0007669"/>
    <property type="project" value="UniProtKB-KW"/>
</dbReference>
<dbReference type="InterPro" id="IPR001301">
    <property type="entry name" value="Gemini_AL1_CLV"/>
</dbReference>
<dbReference type="GO" id="GO:0042025">
    <property type="term" value="C:host cell nucleus"/>
    <property type="evidence" value="ECO:0007669"/>
    <property type="project" value="UniProtKB-SubCell"/>
</dbReference>
<dbReference type="GO" id="GO:0003677">
    <property type="term" value="F:DNA binding"/>
    <property type="evidence" value="ECO:0007669"/>
    <property type="project" value="UniProtKB-KW"/>
</dbReference>
<keyword evidence="4" id="KW-0548">Nucleotidyltransferase</keyword>